<gene>
    <name evidence="2" type="ORF">NMN56_026575</name>
</gene>
<dbReference type="InterPro" id="IPR015797">
    <property type="entry name" value="NUDIX_hydrolase-like_dom_sf"/>
</dbReference>
<comment type="caution">
    <text evidence="2">The sequence shown here is derived from an EMBL/GenBank/DDBJ whole genome shotgun (WGS) entry which is preliminary data.</text>
</comment>
<protein>
    <submittedName>
        <fullName evidence="2">NUDIX domain-containing protein</fullName>
    </submittedName>
</protein>
<accession>A0ABT7A309</accession>
<dbReference type="Gene3D" id="3.90.79.10">
    <property type="entry name" value="Nucleoside Triphosphate Pyrophosphohydrolase"/>
    <property type="match status" value="1"/>
</dbReference>
<reference evidence="2 3" key="1">
    <citation type="submission" date="2023-05" db="EMBL/GenBank/DDBJ databases">
        <title>Streptantibioticus silvisoli sp. nov., acidotolerant actinomycetes 1 from pine litter.</title>
        <authorList>
            <person name="Swiecimska M."/>
            <person name="Golinska P."/>
            <person name="Sangal V."/>
            <person name="Wachnowicz B."/>
            <person name="Goodfellow M."/>
        </authorList>
    </citation>
    <scope>NUCLEOTIDE SEQUENCE [LARGE SCALE GENOMIC DNA]</scope>
    <source>
        <strain evidence="2 3">DSM 42109</strain>
    </source>
</reference>
<evidence type="ECO:0000313" key="3">
    <source>
        <dbReference type="Proteomes" id="UP001214441"/>
    </source>
</evidence>
<dbReference type="EMBL" id="JANCPR020000029">
    <property type="protein sequence ID" value="MDJ1135459.1"/>
    <property type="molecule type" value="Genomic_DNA"/>
</dbReference>
<dbReference type="SUPFAM" id="SSF55811">
    <property type="entry name" value="Nudix"/>
    <property type="match status" value="1"/>
</dbReference>
<keyword evidence="3" id="KW-1185">Reference proteome</keyword>
<evidence type="ECO:0000259" key="1">
    <source>
        <dbReference type="PROSITE" id="PS51462"/>
    </source>
</evidence>
<proteinExistence type="predicted"/>
<feature type="domain" description="Nudix hydrolase" evidence="1">
    <location>
        <begin position="46"/>
        <end position="124"/>
    </location>
</feature>
<dbReference type="PROSITE" id="PS51462">
    <property type="entry name" value="NUDIX"/>
    <property type="match status" value="1"/>
</dbReference>
<dbReference type="InterPro" id="IPR000086">
    <property type="entry name" value="NUDIX_hydrolase_dom"/>
</dbReference>
<dbReference type="RefSeq" id="WP_274043187.1">
    <property type="nucleotide sequence ID" value="NZ_JANCPR020000029.1"/>
</dbReference>
<dbReference type="Pfam" id="PF00293">
    <property type="entry name" value="NUDIX"/>
    <property type="match status" value="1"/>
</dbReference>
<organism evidence="2 3">
    <name type="scientific">Streptomyces iconiensis</name>
    <dbReference type="NCBI Taxonomy" id="1384038"/>
    <lineage>
        <taxon>Bacteria</taxon>
        <taxon>Bacillati</taxon>
        <taxon>Actinomycetota</taxon>
        <taxon>Actinomycetes</taxon>
        <taxon>Kitasatosporales</taxon>
        <taxon>Streptomycetaceae</taxon>
        <taxon>Streptomyces</taxon>
    </lineage>
</organism>
<sequence>MAISDAEISRTHLAYIERYPEEAVLLAEPVERLRQGSDFDSRRTFPVHVTAGALLVRDGVEILLSGHRAYGLTLQPGGHLEPVDTTLVDAAVRELAEETGTGAEAVRPVPQTPAYVEYGCAVTR</sequence>
<dbReference type="Proteomes" id="UP001214441">
    <property type="component" value="Unassembled WGS sequence"/>
</dbReference>
<name>A0ABT7A309_9ACTN</name>
<evidence type="ECO:0000313" key="2">
    <source>
        <dbReference type="EMBL" id="MDJ1135459.1"/>
    </source>
</evidence>